<dbReference type="Proteomes" id="UP000799424">
    <property type="component" value="Unassembled WGS sequence"/>
</dbReference>
<accession>A0A6A7A727</accession>
<dbReference type="Pfam" id="PF11578">
    <property type="entry name" value="DUF3237"/>
    <property type="match status" value="1"/>
</dbReference>
<dbReference type="Gene3D" id="2.40.160.20">
    <property type="match status" value="1"/>
</dbReference>
<proteinExistence type="predicted"/>
<keyword evidence="2" id="KW-1185">Reference proteome</keyword>
<reference evidence="1" key="1">
    <citation type="journal article" date="2020" name="Stud. Mycol.">
        <title>101 Dothideomycetes genomes: a test case for predicting lifestyles and emergence of pathogens.</title>
        <authorList>
            <person name="Haridas S."/>
            <person name="Albert R."/>
            <person name="Binder M."/>
            <person name="Bloem J."/>
            <person name="Labutti K."/>
            <person name="Salamov A."/>
            <person name="Andreopoulos B."/>
            <person name="Baker S."/>
            <person name="Barry K."/>
            <person name="Bills G."/>
            <person name="Bluhm B."/>
            <person name="Cannon C."/>
            <person name="Castanera R."/>
            <person name="Culley D."/>
            <person name="Daum C."/>
            <person name="Ezra D."/>
            <person name="Gonzalez J."/>
            <person name="Henrissat B."/>
            <person name="Kuo A."/>
            <person name="Liang C."/>
            <person name="Lipzen A."/>
            <person name="Lutzoni F."/>
            <person name="Magnuson J."/>
            <person name="Mondo S."/>
            <person name="Nolan M."/>
            <person name="Ohm R."/>
            <person name="Pangilinan J."/>
            <person name="Park H.-J."/>
            <person name="Ramirez L."/>
            <person name="Alfaro M."/>
            <person name="Sun H."/>
            <person name="Tritt A."/>
            <person name="Yoshinaga Y."/>
            <person name="Zwiers L.-H."/>
            <person name="Turgeon B."/>
            <person name="Goodwin S."/>
            <person name="Spatafora J."/>
            <person name="Crous P."/>
            <person name="Grigoriev I."/>
        </authorList>
    </citation>
    <scope>NUCLEOTIDE SEQUENCE</scope>
    <source>
        <strain evidence="1">CBS 113818</strain>
    </source>
</reference>
<evidence type="ECO:0000313" key="1">
    <source>
        <dbReference type="EMBL" id="KAF2828973.1"/>
    </source>
</evidence>
<dbReference type="EMBL" id="MU006221">
    <property type="protein sequence ID" value="KAF2828973.1"/>
    <property type="molecule type" value="Genomic_DNA"/>
</dbReference>
<sequence length="166" mass="17898">MPNGYPSLQPAYTVRVKIDAPMQVGRQAGNQLVIVPMVSGTVKSEEGFEPKLDGELHGVGYDYIHNDADGGNMRLDVRAQVKNSDGVVLAMYYKGTVALTPGVQAILTGSPDAKTSEFGDSFVTFTWETGSDKYKELENGTYVAAGRFIVEEGGVVVEYRVSRVGV</sequence>
<dbReference type="OrthoDB" id="2544694at2759"/>
<name>A0A6A7A727_9PLEO</name>
<protein>
    <submittedName>
        <fullName evidence="1">Uncharacterized protein</fullName>
    </submittedName>
</protein>
<dbReference type="AlphaFoldDB" id="A0A6A7A727"/>
<evidence type="ECO:0000313" key="2">
    <source>
        <dbReference type="Proteomes" id="UP000799424"/>
    </source>
</evidence>
<gene>
    <name evidence="1" type="ORF">CC86DRAFT_286941</name>
</gene>
<organism evidence="1 2">
    <name type="scientific">Ophiobolus disseminans</name>
    <dbReference type="NCBI Taxonomy" id="1469910"/>
    <lineage>
        <taxon>Eukaryota</taxon>
        <taxon>Fungi</taxon>
        <taxon>Dikarya</taxon>
        <taxon>Ascomycota</taxon>
        <taxon>Pezizomycotina</taxon>
        <taxon>Dothideomycetes</taxon>
        <taxon>Pleosporomycetidae</taxon>
        <taxon>Pleosporales</taxon>
        <taxon>Pleosporineae</taxon>
        <taxon>Phaeosphaeriaceae</taxon>
        <taxon>Ophiobolus</taxon>
    </lineage>
</organism>